<sequence>MRSVRFALVTMSLLGCIGGSSEAQQTSSIPLKRMTIQGDFAVSEGAAATDISGMACLPEGTPRKCLLVNDENKNAQFATIQDDRMVVGDPVPLIGSAPDSRTLGRPPDETCEKADDFRDLDGEGVAYAARYFYVAGSHGCGRSRGKFRLSSFILARVRVDRQGQPADRAGRPLARENFAQAVETTYRVSDLLKRAGKAAAFFGKDLESADGLNIEGVAVQGDTIWFGLRGPVRKNKTAYLVSGDIADLFKAGNKRSKAKPEVVPIDLDGLGIRDLAPLPDKRLLVVAGAAHGPEVPFKLFVVDPAKDKVTPIGPLAAVTGQVDGEMKTGKAEGVTVLDMTGDKAQIVVLFDSLPNGAPHLANVSIPARNKPR</sequence>
<keyword evidence="1" id="KW-0732">Signal</keyword>
<feature type="domain" description="DUF3616" evidence="2">
    <location>
        <begin position="118"/>
        <end position="353"/>
    </location>
</feature>
<accession>A0ABU8BKA6</accession>
<dbReference type="PROSITE" id="PS51257">
    <property type="entry name" value="PROKAR_LIPOPROTEIN"/>
    <property type="match status" value="1"/>
</dbReference>
<organism evidence="3 4">
    <name type="scientific">Bradyrhizobium algeriense</name>
    <dbReference type="NCBI Taxonomy" id="634784"/>
    <lineage>
        <taxon>Bacteria</taxon>
        <taxon>Pseudomonadati</taxon>
        <taxon>Pseudomonadota</taxon>
        <taxon>Alphaproteobacteria</taxon>
        <taxon>Hyphomicrobiales</taxon>
        <taxon>Nitrobacteraceae</taxon>
        <taxon>Bradyrhizobium</taxon>
    </lineage>
</organism>
<keyword evidence="4" id="KW-1185">Reference proteome</keyword>
<protein>
    <submittedName>
        <fullName evidence="3">Zn-binding protein involved in type VI secretion</fullName>
    </submittedName>
</protein>
<feature type="signal peptide" evidence="1">
    <location>
        <begin position="1"/>
        <end position="23"/>
    </location>
</feature>
<feature type="chain" id="PRO_5045648601" evidence="1">
    <location>
        <begin position="24"/>
        <end position="372"/>
    </location>
</feature>
<name>A0ABU8BKA6_9BRAD</name>
<gene>
    <name evidence="3" type="ORF">V1286_006520</name>
</gene>
<dbReference type="Proteomes" id="UP001364224">
    <property type="component" value="Unassembled WGS sequence"/>
</dbReference>
<dbReference type="RefSeq" id="WP_334486578.1">
    <property type="nucleotide sequence ID" value="NZ_JAZHRV010000001.1"/>
</dbReference>
<proteinExistence type="predicted"/>
<evidence type="ECO:0000259" key="2">
    <source>
        <dbReference type="Pfam" id="PF12275"/>
    </source>
</evidence>
<dbReference type="InterPro" id="IPR022060">
    <property type="entry name" value="DUF3616"/>
</dbReference>
<comment type="caution">
    <text evidence="3">The sequence shown here is derived from an EMBL/GenBank/DDBJ whole genome shotgun (WGS) entry which is preliminary data.</text>
</comment>
<evidence type="ECO:0000313" key="4">
    <source>
        <dbReference type="Proteomes" id="UP001364224"/>
    </source>
</evidence>
<reference evidence="3 4" key="1">
    <citation type="submission" date="2024-02" db="EMBL/GenBank/DDBJ databases">
        <title>Adaptive strategies in a cosmopolitan and abundant soil bacterium.</title>
        <authorList>
            <person name="Carini P."/>
        </authorList>
    </citation>
    <scope>NUCLEOTIDE SEQUENCE [LARGE SCALE GENOMIC DNA]</scope>
    <source>
        <strain evidence="3 4">AZCC 1608</strain>
    </source>
</reference>
<dbReference type="EMBL" id="JAZHRV010000001">
    <property type="protein sequence ID" value="MEH2558991.1"/>
    <property type="molecule type" value="Genomic_DNA"/>
</dbReference>
<evidence type="ECO:0000313" key="3">
    <source>
        <dbReference type="EMBL" id="MEH2558991.1"/>
    </source>
</evidence>
<evidence type="ECO:0000256" key="1">
    <source>
        <dbReference type="SAM" id="SignalP"/>
    </source>
</evidence>
<dbReference type="Pfam" id="PF12275">
    <property type="entry name" value="DUF3616"/>
    <property type="match status" value="1"/>
</dbReference>